<keyword evidence="6" id="KW-0472">Membrane</keyword>
<evidence type="ECO:0000256" key="9">
    <source>
        <dbReference type="ARBA" id="ARBA00064647"/>
    </source>
</evidence>
<dbReference type="SUPFAM" id="SSF47928">
    <property type="entry name" value="N-terminal domain of the delta subunit of the F1F0-ATP synthase"/>
    <property type="match status" value="1"/>
</dbReference>
<dbReference type="HAMAP" id="MF_01416">
    <property type="entry name" value="ATP_synth_delta_bact"/>
    <property type="match status" value="1"/>
</dbReference>
<evidence type="ECO:0000256" key="1">
    <source>
        <dbReference type="ARBA" id="ARBA00004370"/>
    </source>
</evidence>
<evidence type="ECO:0000313" key="13">
    <source>
        <dbReference type="Proteomes" id="UP001164746"/>
    </source>
</evidence>
<keyword evidence="5" id="KW-0406">Ion transport</keyword>
<evidence type="ECO:0000256" key="3">
    <source>
        <dbReference type="ARBA" id="ARBA00022448"/>
    </source>
</evidence>
<dbReference type="Pfam" id="PF00213">
    <property type="entry name" value="OSCP"/>
    <property type="match status" value="1"/>
</dbReference>
<dbReference type="PROSITE" id="PS00389">
    <property type="entry name" value="ATPASE_DELTA"/>
    <property type="match status" value="1"/>
</dbReference>
<name>A0ABY7EDY6_MYAAR</name>
<comment type="subcellular location">
    <subcellularLocation>
        <location evidence="1">Membrane</location>
    </subcellularLocation>
</comment>
<dbReference type="EMBL" id="CP111017">
    <property type="protein sequence ID" value="WAR07379.1"/>
    <property type="molecule type" value="Genomic_DNA"/>
</dbReference>
<keyword evidence="3" id="KW-0813">Transport</keyword>
<dbReference type="InterPro" id="IPR026015">
    <property type="entry name" value="ATP_synth_OSCP/delta_N_sf"/>
</dbReference>
<keyword evidence="4" id="KW-0375">Hydrogen ion transport</keyword>
<comment type="subunit">
    <text evidence="9">Component of the ATP synthase complex composed at least of ATP5F1A/subunit alpha, ATP5F1B/subunit beta, ATP5MC1/subunit c (homooctomer), MT-ATP6/subunit a, MT-ATP8/subunit 8, ATP5ME/subunit e, ATP5MF/subunit f, ATP5MG/subunit g, ATP5MK/subunit k, ATP5MJ/subunit j, ATP5F1C/subunit gamma, ATP5F1D/subunit delta, ATP5F1E/subunit epsilon, ATP5PF/subunit F6, ATP5PB/subunit b, ATP5PD/subunit d, ATP5PO/subunit OSCP. ATP synthase complex consists of a soluble F(1) head domain (subunits alpha(3) and beta(3)) - the catalytic core - and a membrane F(0) domain - the membrane proton channel (subunits c, a, 8, e, f, g, k and j). These two domains are linked by a central stalk (subunits gamma, delta, and epsilon) rotating inside the F1 region and a stationary peripheral stalk (subunits F6, b, d, and OSCP).</text>
</comment>
<keyword evidence="13" id="KW-1185">Reference proteome</keyword>
<dbReference type="Proteomes" id="UP001164746">
    <property type="component" value="Chromosome 6"/>
</dbReference>
<evidence type="ECO:0000256" key="2">
    <source>
        <dbReference type="ARBA" id="ARBA00007046"/>
    </source>
</evidence>
<evidence type="ECO:0000256" key="10">
    <source>
        <dbReference type="ARBA" id="ARBA00073432"/>
    </source>
</evidence>
<evidence type="ECO:0000256" key="7">
    <source>
        <dbReference type="ARBA" id="ARBA00023310"/>
    </source>
</evidence>
<evidence type="ECO:0000313" key="12">
    <source>
        <dbReference type="EMBL" id="WAR07379.1"/>
    </source>
</evidence>
<evidence type="ECO:0000256" key="11">
    <source>
        <dbReference type="ARBA" id="ARBA00078525"/>
    </source>
</evidence>
<organism evidence="12 13">
    <name type="scientific">Mya arenaria</name>
    <name type="common">Soft-shell clam</name>
    <dbReference type="NCBI Taxonomy" id="6604"/>
    <lineage>
        <taxon>Eukaryota</taxon>
        <taxon>Metazoa</taxon>
        <taxon>Spiralia</taxon>
        <taxon>Lophotrochozoa</taxon>
        <taxon>Mollusca</taxon>
        <taxon>Bivalvia</taxon>
        <taxon>Autobranchia</taxon>
        <taxon>Heteroconchia</taxon>
        <taxon>Euheterodonta</taxon>
        <taxon>Imparidentia</taxon>
        <taxon>Neoheterodontei</taxon>
        <taxon>Myida</taxon>
        <taxon>Myoidea</taxon>
        <taxon>Myidae</taxon>
        <taxon>Mya</taxon>
    </lineage>
</organism>
<dbReference type="PRINTS" id="PR00125">
    <property type="entry name" value="ATPASEDELTA"/>
</dbReference>
<proteinExistence type="inferred from homology"/>
<gene>
    <name evidence="12" type="ORF">MAR_017337</name>
</gene>
<dbReference type="NCBIfam" id="TIGR01145">
    <property type="entry name" value="ATP_synt_delta"/>
    <property type="match status" value="1"/>
</dbReference>
<evidence type="ECO:0000256" key="4">
    <source>
        <dbReference type="ARBA" id="ARBA00022781"/>
    </source>
</evidence>
<dbReference type="InterPro" id="IPR020781">
    <property type="entry name" value="ATPase_OSCP/d_CS"/>
</dbReference>
<protein>
    <recommendedName>
        <fullName evidence="10">ATP synthase peripheral stalk subunit OSCP, mitochondrial</fullName>
    </recommendedName>
    <alternativeName>
        <fullName evidence="11">ATP synthase subunit O</fullName>
    </alternativeName>
    <alternativeName>
        <fullName evidence="8">Oligomycin sensitivity conferral protein</fullName>
    </alternativeName>
</protein>
<reference evidence="12" key="1">
    <citation type="submission" date="2022-11" db="EMBL/GenBank/DDBJ databases">
        <title>Centuries of genome instability and evolution in soft-shell clam transmissible cancer (bioRxiv).</title>
        <authorList>
            <person name="Hart S.F.M."/>
            <person name="Yonemitsu M.A."/>
            <person name="Giersch R.M."/>
            <person name="Beal B.F."/>
            <person name="Arriagada G."/>
            <person name="Davis B.W."/>
            <person name="Ostrander E.A."/>
            <person name="Goff S.P."/>
            <person name="Metzger M.J."/>
        </authorList>
    </citation>
    <scope>NUCLEOTIDE SEQUENCE</scope>
    <source>
        <strain evidence="12">MELC-2E11</strain>
        <tissue evidence="12">Siphon/mantle</tissue>
    </source>
</reference>
<comment type="similarity">
    <text evidence="2">Belongs to the ATPase delta chain family.</text>
</comment>
<evidence type="ECO:0000256" key="6">
    <source>
        <dbReference type="ARBA" id="ARBA00023136"/>
    </source>
</evidence>
<evidence type="ECO:0000256" key="8">
    <source>
        <dbReference type="ARBA" id="ARBA00033369"/>
    </source>
</evidence>
<keyword evidence="7" id="KW-0066">ATP synthesis</keyword>
<dbReference type="InterPro" id="IPR000711">
    <property type="entry name" value="ATPase_OSCP/dsu"/>
</dbReference>
<accession>A0ABY7EDY6</accession>
<dbReference type="Gene3D" id="1.10.520.20">
    <property type="entry name" value="N-terminal domain of the delta subunit of the F1F0-ATP synthase"/>
    <property type="match status" value="1"/>
</dbReference>
<evidence type="ECO:0000256" key="5">
    <source>
        <dbReference type="ARBA" id="ARBA00023065"/>
    </source>
</evidence>
<sequence>MATCRGAGQIVRKFSTSAVKNKQVQLPLRLYGLEGRYATALYTAATKENKLDQVESEIKAFQGLVSKDANLAAFLKDPSLQRQSKVSAMTAVVKSLKYSNITKVLSDNGRLPMSDSVIAAFNKIMAAHRGEVTCTVTVAAPLDAAGQKELSSALNGFLQQGQSLHLTVEVDPDIMGGMTVNFGEKFIDMSTASKIKKYTAVLKESA</sequence>
<dbReference type="PANTHER" id="PTHR11910">
    <property type="entry name" value="ATP SYNTHASE DELTA CHAIN"/>
    <property type="match status" value="1"/>
</dbReference>